<protein>
    <recommendedName>
        <fullName evidence="4">CPBP family intramembrane metalloprotease</fullName>
    </recommendedName>
</protein>
<dbReference type="AlphaFoldDB" id="A0A425Y383"/>
<gene>
    <name evidence="2" type="ORF">DWB61_07245</name>
</gene>
<proteinExistence type="predicted"/>
<accession>A0A425Y383</accession>
<evidence type="ECO:0000313" key="2">
    <source>
        <dbReference type="EMBL" id="RRG22600.1"/>
    </source>
</evidence>
<keyword evidence="3" id="KW-1185">Reference proteome</keyword>
<dbReference type="EMBL" id="QQWG01000005">
    <property type="protein sequence ID" value="RRG22600.1"/>
    <property type="molecule type" value="Genomic_DNA"/>
</dbReference>
<dbReference type="Proteomes" id="UP000285794">
    <property type="component" value="Unassembled WGS sequence"/>
</dbReference>
<feature type="transmembrane region" description="Helical" evidence="1">
    <location>
        <begin position="12"/>
        <end position="35"/>
    </location>
</feature>
<evidence type="ECO:0000256" key="1">
    <source>
        <dbReference type="SAM" id="Phobius"/>
    </source>
</evidence>
<comment type="caution">
    <text evidence="2">The sequence shown here is derived from an EMBL/GenBank/DDBJ whole genome shotgun (WGS) entry which is preliminary data.</text>
</comment>
<reference evidence="2 3" key="1">
    <citation type="submission" date="2018-07" db="EMBL/GenBank/DDBJ databases">
        <title>Draft genome sequence of Ancylomarina sp. M1P.</title>
        <authorList>
            <person name="Yadav S."/>
            <person name="Villanueva L."/>
            <person name="Damste J.S.S."/>
        </authorList>
    </citation>
    <scope>NUCLEOTIDE SEQUENCE [LARGE SCALE GENOMIC DNA]</scope>
    <source>
        <strain evidence="2 3">M1P</strain>
    </source>
</reference>
<name>A0A425Y383_9BACT</name>
<keyword evidence="1" id="KW-1133">Transmembrane helix</keyword>
<evidence type="ECO:0008006" key="4">
    <source>
        <dbReference type="Google" id="ProtNLM"/>
    </source>
</evidence>
<keyword evidence="1" id="KW-0812">Transmembrane</keyword>
<evidence type="ECO:0000313" key="3">
    <source>
        <dbReference type="Proteomes" id="UP000285794"/>
    </source>
</evidence>
<organism evidence="2 3">
    <name type="scientific">Ancylomarina euxinus</name>
    <dbReference type="NCBI Taxonomy" id="2283627"/>
    <lineage>
        <taxon>Bacteria</taxon>
        <taxon>Pseudomonadati</taxon>
        <taxon>Bacteroidota</taxon>
        <taxon>Bacteroidia</taxon>
        <taxon>Marinilabiliales</taxon>
        <taxon>Marinifilaceae</taxon>
        <taxon>Ancylomarina</taxon>
    </lineage>
</organism>
<sequence>MGSILGFIRMKYGFWYSVLLHTTINGIITLGFALASQN</sequence>
<dbReference type="OrthoDB" id="1122473at2"/>
<keyword evidence="1" id="KW-0472">Membrane</keyword>